<organism evidence="1 2">
    <name type="scientific">Niastella vici</name>
    <dbReference type="NCBI Taxonomy" id="1703345"/>
    <lineage>
        <taxon>Bacteria</taxon>
        <taxon>Pseudomonadati</taxon>
        <taxon>Bacteroidota</taxon>
        <taxon>Chitinophagia</taxon>
        <taxon>Chitinophagales</taxon>
        <taxon>Chitinophagaceae</taxon>
        <taxon>Niastella</taxon>
    </lineage>
</organism>
<accession>A0A1V9G8L5</accession>
<evidence type="ECO:0000313" key="1">
    <source>
        <dbReference type="EMBL" id="OQP66917.1"/>
    </source>
</evidence>
<keyword evidence="2" id="KW-1185">Reference proteome</keyword>
<proteinExistence type="predicted"/>
<name>A0A1V9G8L5_9BACT</name>
<dbReference type="Proteomes" id="UP000192796">
    <property type="component" value="Unassembled WGS sequence"/>
</dbReference>
<sequence length="73" mass="8498">MLLFINFISFSNYFFANSATNLYTHMNKTYPSLQGHEPALSLYFFKQPINKKPRNSLRGLCYIELVFSTYSSA</sequence>
<comment type="caution">
    <text evidence="1">The sequence shown here is derived from an EMBL/GenBank/DDBJ whole genome shotgun (WGS) entry which is preliminary data.</text>
</comment>
<gene>
    <name evidence="1" type="ORF">A3860_00725</name>
</gene>
<dbReference type="AlphaFoldDB" id="A0A1V9G8L5"/>
<protein>
    <submittedName>
        <fullName evidence="1">Uncharacterized protein</fullName>
    </submittedName>
</protein>
<evidence type="ECO:0000313" key="2">
    <source>
        <dbReference type="Proteomes" id="UP000192796"/>
    </source>
</evidence>
<dbReference type="EMBL" id="LVYD01000001">
    <property type="protein sequence ID" value="OQP66917.1"/>
    <property type="molecule type" value="Genomic_DNA"/>
</dbReference>
<reference evidence="1 2" key="1">
    <citation type="submission" date="2016-03" db="EMBL/GenBank/DDBJ databases">
        <title>Niastella vici sp. nov., isolated from farmland soil.</title>
        <authorList>
            <person name="Chen L."/>
            <person name="Wang D."/>
            <person name="Yang S."/>
            <person name="Wang G."/>
        </authorList>
    </citation>
    <scope>NUCLEOTIDE SEQUENCE [LARGE SCALE GENOMIC DNA]</scope>
    <source>
        <strain evidence="1 2">DJ57</strain>
    </source>
</reference>